<keyword evidence="1" id="KW-0472">Membrane</keyword>
<organism evidence="2 3">
    <name type="scientific">Limosilactobacillus mucosae</name>
    <name type="common">Lactobacillus mucosae</name>
    <dbReference type="NCBI Taxonomy" id="97478"/>
    <lineage>
        <taxon>Bacteria</taxon>
        <taxon>Bacillati</taxon>
        <taxon>Bacillota</taxon>
        <taxon>Bacilli</taxon>
        <taxon>Lactobacillales</taxon>
        <taxon>Lactobacillaceae</taxon>
        <taxon>Limosilactobacillus</taxon>
    </lineage>
</organism>
<keyword evidence="1" id="KW-1133">Transmembrane helix</keyword>
<reference evidence="2" key="1">
    <citation type="submission" date="2023-01" db="EMBL/GenBank/DDBJ databases">
        <title>Genome analysis of 13 Lactobacillus isolated from gut of wild boar.</title>
        <authorList>
            <person name="Papp P."/>
            <person name="Libisch B."/>
            <person name="Nagy T."/>
            <person name="Olasz F."/>
        </authorList>
    </citation>
    <scope>NUCLEOTIDE SEQUENCE</scope>
    <source>
        <strain evidence="2">F108</strain>
    </source>
</reference>
<dbReference type="Proteomes" id="UP001218021">
    <property type="component" value="Unassembled WGS sequence"/>
</dbReference>
<feature type="transmembrane region" description="Helical" evidence="1">
    <location>
        <begin position="106"/>
        <end position="126"/>
    </location>
</feature>
<keyword evidence="1" id="KW-0812">Transmembrane</keyword>
<evidence type="ECO:0000313" key="3">
    <source>
        <dbReference type="Proteomes" id="UP001218021"/>
    </source>
</evidence>
<evidence type="ECO:0000313" key="2">
    <source>
        <dbReference type="EMBL" id="MDC2828515.1"/>
    </source>
</evidence>
<feature type="transmembrane region" description="Helical" evidence="1">
    <location>
        <begin position="20"/>
        <end position="43"/>
    </location>
</feature>
<accession>A0AAJ1HRS1</accession>
<dbReference type="AlphaFoldDB" id="A0AAJ1HRS1"/>
<dbReference type="RefSeq" id="WP_272207492.1">
    <property type="nucleotide sequence ID" value="NZ_JAQONC010000004.1"/>
</dbReference>
<comment type="caution">
    <text evidence="2">The sequence shown here is derived from an EMBL/GenBank/DDBJ whole genome shotgun (WGS) entry which is preliminary data.</text>
</comment>
<proteinExistence type="predicted"/>
<protein>
    <submittedName>
        <fullName evidence="2">Uncharacterized protein</fullName>
    </submittedName>
</protein>
<feature type="transmembrane region" description="Helical" evidence="1">
    <location>
        <begin position="63"/>
        <end position="85"/>
    </location>
</feature>
<evidence type="ECO:0000256" key="1">
    <source>
        <dbReference type="SAM" id="Phobius"/>
    </source>
</evidence>
<gene>
    <name evidence="2" type="ORF">PO158_09500</name>
</gene>
<sequence length="140" mass="14527">MTNKLFNKVAELKAKVSVKFAQSGLAIVVATVASKLMTARVMADNISDTFVDSTGGTDTFANVFQGFVGPMTNIAGVILVLSAIVCGMKIGTAAMTGDSRSRTESIIGLFFIIVAAVVVVHANQIVGMGNTIQINTGAKQ</sequence>
<name>A0AAJ1HRS1_LIMMU</name>
<dbReference type="EMBL" id="JAQOND010000032">
    <property type="protein sequence ID" value="MDC2828515.1"/>
    <property type="molecule type" value="Genomic_DNA"/>
</dbReference>